<proteinExistence type="predicted"/>
<evidence type="ECO:0000256" key="8">
    <source>
        <dbReference type="ARBA" id="ARBA00023319"/>
    </source>
</evidence>
<dbReference type="Pfam" id="PF00041">
    <property type="entry name" value="fn3"/>
    <property type="match status" value="1"/>
</dbReference>
<dbReference type="InterPro" id="IPR013098">
    <property type="entry name" value="Ig_I-set"/>
</dbReference>
<evidence type="ECO:0000259" key="12">
    <source>
        <dbReference type="PROSITE" id="PS50835"/>
    </source>
</evidence>
<feature type="region of interest" description="Disordered" evidence="9">
    <location>
        <begin position="1205"/>
        <end position="1249"/>
    </location>
</feature>
<dbReference type="InterPro" id="IPR036179">
    <property type="entry name" value="Ig-like_dom_sf"/>
</dbReference>
<evidence type="ECO:0000256" key="3">
    <source>
        <dbReference type="ARBA" id="ARBA00022737"/>
    </source>
</evidence>
<evidence type="ECO:0000256" key="1">
    <source>
        <dbReference type="ARBA" id="ARBA00004479"/>
    </source>
</evidence>
<dbReference type="GO" id="GO:0005886">
    <property type="term" value="C:plasma membrane"/>
    <property type="evidence" value="ECO:0007669"/>
    <property type="project" value="TreeGrafter"/>
</dbReference>
<dbReference type="InterPro" id="IPR003599">
    <property type="entry name" value="Ig_sub"/>
</dbReference>
<evidence type="ECO:0000313" key="15">
    <source>
        <dbReference type="Proteomes" id="UP000218231"/>
    </source>
</evidence>
<reference evidence="14 15" key="1">
    <citation type="journal article" date="2017" name="Curr. Biol.">
        <title>Genome architecture and evolution of a unichromosomal asexual nematode.</title>
        <authorList>
            <person name="Fradin H."/>
            <person name="Zegar C."/>
            <person name="Gutwein M."/>
            <person name="Lucas J."/>
            <person name="Kovtun M."/>
            <person name="Corcoran D."/>
            <person name="Baugh L.R."/>
            <person name="Kiontke K."/>
            <person name="Gunsalus K."/>
            <person name="Fitch D.H."/>
            <person name="Piano F."/>
        </authorList>
    </citation>
    <scope>NUCLEOTIDE SEQUENCE [LARGE SCALE GENOMIC DNA]</scope>
    <source>
        <strain evidence="14">PF1309</strain>
    </source>
</reference>
<keyword evidence="4 10" id="KW-1133">Transmembrane helix</keyword>
<evidence type="ECO:0000256" key="9">
    <source>
        <dbReference type="SAM" id="MobiDB-lite"/>
    </source>
</evidence>
<evidence type="ECO:0000256" key="5">
    <source>
        <dbReference type="ARBA" id="ARBA00023136"/>
    </source>
</evidence>
<dbReference type="Pfam" id="PF07679">
    <property type="entry name" value="I-set"/>
    <property type="match status" value="1"/>
</dbReference>
<dbReference type="Pfam" id="PF08205">
    <property type="entry name" value="C2-set_2"/>
    <property type="match status" value="3"/>
</dbReference>
<dbReference type="PROSITE" id="PS50853">
    <property type="entry name" value="FN3"/>
    <property type="match status" value="1"/>
</dbReference>
<dbReference type="InterPro" id="IPR013106">
    <property type="entry name" value="Ig_V-set"/>
</dbReference>
<dbReference type="GO" id="GO:0005911">
    <property type="term" value="C:cell-cell junction"/>
    <property type="evidence" value="ECO:0007669"/>
    <property type="project" value="TreeGrafter"/>
</dbReference>
<gene>
    <name evidence="14" type="ORF">WR25_12715</name>
</gene>
<dbReference type="SMART" id="SM00060">
    <property type="entry name" value="FN3"/>
    <property type="match status" value="1"/>
</dbReference>
<dbReference type="InterPro" id="IPR003598">
    <property type="entry name" value="Ig_sub2"/>
</dbReference>
<dbReference type="SUPFAM" id="SSF48726">
    <property type="entry name" value="Immunoglobulin"/>
    <property type="match status" value="8"/>
</dbReference>
<evidence type="ECO:0000259" key="13">
    <source>
        <dbReference type="PROSITE" id="PS50853"/>
    </source>
</evidence>
<organism evidence="14 15">
    <name type="scientific">Diploscapter pachys</name>
    <dbReference type="NCBI Taxonomy" id="2018661"/>
    <lineage>
        <taxon>Eukaryota</taxon>
        <taxon>Metazoa</taxon>
        <taxon>Ecdysozoa</taxon>
        <taxon>Nematoda</taxon>
        <taxon>Chromadorea</taxon>
        <taxon>Rhabditida</taxon>
        <taxon>Rhabditina</taxon>
        <taxon>Rhabditomorpha</taxon>
        <taxon>Rhabditoidea</taxon>
        <taxon>Rhabditidae</taxon>
        <taxon>Diploscapter</taxon>
    </lineage>
</organism>
<feature type="chain" id="PRO_5012719769" description="Nephrin" evidence="11">
    <location>
        <begin position="22"/>
        <end position="1261"/>
    </location>
</feature>
<keyword evidence="3" id="KW-0677">Repeat</keyword>
<feature type="domain" description="Ig-like" evidence="12">
    <location>
        <begin position="130"/>
        <end position="231"/>
    </location>
</feature>
<keyword evidence="11" id="KW-0732">Signal</keyword>
<keyword evidence="8" id="KW-0393">Immunoglobulin domain</keyword>
<feature type="signal peptide" evidence="11">
    <location>
        <begin position="1"/>
        <end position="21"/>
    </location>
</feature>
<dbReference type="PANTHER" id="PTHR11640">
    <property type="entry name" value="NEPHRIN"/>
    <property type="match status" value="1"/>
</dbReference>
<keyword evidence="7" id="KW-0325">Glycoprotein</keyword>
<comment type="subcellular location">
    <subcellularLocation>
        <location evidence="1">Membrane</location>
        <topology evidence="1">Single-pass type I membrane protein</topology>
    </subcellularLocation>
</comment>
<feature type="transmembrane region" description="Helical" evidence="10">
    <location>
        <begin position="1065"/>
        <end position="1085"/>
    </location>
</feature>
<dbReference type="OrthoDB" id="10028801at2759"/>
<dbReference type="InterPro" id="IPR003961">
    <property type="entry name" value="FN3_dom"/>
</dbReference>
<evidence type="ECO:0000256" key="6">
    <source>
        <dbReference type="ARBA" id="ARBA00023157"/>
    </source>
</evidence>
<name>A0A2A2LLL2_9BILA</name>
<feature type="domain" description="Ig-like" evidence="12">
    <location>
        <begin position="845"/>
        <end position="945"/>
    </location>
</feature>
<evidence type="ECO:0000256" key="10">
    <source>
        <dbReference type="SAM" id="Phobius"/>
    </source>
</evidence>
<dbReference type="EMBL" id="LIAE01006609">
    <property type="protein sequence ID" value="PAV87102.1"/>
    <property type="molecule type" value="Genomic_DNA"/>
</dbReference>
<dbReference type="SUPFAM" id="SSF49265">
    <property type="entry name" value="Fibronectin type III"/>
    <property type="match status" value="1"/>
</dbReference>
<evidence type="ECO:0008006" key="16">
    <source>
        <dbReference type="Google" id="ProtNLM"/>
    </source>
</evidence>
<dbReference type="Pfam" id="PF07686">
    <property type="entry name" value="V-set"/>
    <property type="match status" value="1"/>
</dbReference>
<feature type="domain" description="Ig-like" evidence="12">
    <location>
        <begin position="448"/>
        <end position="546"/>
    </location>
</feature>
<dbReference type="GO" id="GO:0098609">
    <property type="term" value="P:cell-cell adhesion"/>
    <property type="evidence" value="ECO:0007669"/>
    <property type="project" value="TreeGrafter"/>
</dbReference>
<evidence type="ECO:0000256" key="4">
    <source>
        <dbReference type="ARBA" id="ARBA00022989"/>
    </source>
</evidence>
<dbReference type="SMART" id="SM00409">
    <property type="entry name" value="IG"/>
    <property type="match status" value="8"/>
</dbReference>
<evidence type="ECO:0000256" key="2">
    <source>
        <dbReference type="ARBA" id="ARBA00022692"/>
    </source>
</evidence>
<accession>A0A2A2LLL2</accession>
<dbReference type="CDD" id="cd00063">
    <property type="entry name" value="FN3"/>
    <property type="match status" value="1"/>
</dbReference>
<dbReference type="AlphaFoldDB" id="A0A2A2LLL2"/>
<evidence type="ECO:0000256" key="11">
    <source>
        <dbReference type="SAM" id="SignalP"/>
    </source>
</evidence>
<dbReference type="InterPro" id="IPR013783">
    <property type="entry name" value="Ig-like_fold"/>
</dbReference>
<feature type="domain" description="Ig-like" evidence="12">
    <location>
        <begin position="755"/>
        <end position="839"/>
    </location>
</feature>
<feature type="domain" description="Ig-like" evidence="12">
    <location>
        <begin position="341"/>
        <end position="434"/>
    </location>
</feature>
<dbReference type="PROSITE" id="PS50835">
    <property type="entry name" value="IG_LIKE"/>
    <property type="match status" value="8"/>
</dbReference>
<protein>
    <recommendedName>
        <fullName evidence="16">Nephrin</fullName>
    </recommendedName>
</protein>
<dbReference type="InterPro" id="IPR013162">
    <property type="entry name" value="CD80_C2-set"/>
</dbReference>
<dbReference type="Pfam" id="PF13927">
    <property type="entry name" value="Ig_3"/>
    <property type="match status" value="1"/>
</dbReference>
<keyword evidence="6" id="KW-1015">Disulfide bond</keyword>
<sequence length="1261" mass="140111">MKRRILFILFLCNYWLSFSYCGFRKVPQNVSVILGEEITLQCAYESRGTSIVELDSQWRSSAGNLLGIHDSGRLPGHQGRYSYVKDSPEELDLKISDVRLDDDGEFECQMLNPDEGPIRAAAHLNVIVPPTIVYFENYQTNRSIEVFEGTELNVTCVAPNTKPKAQIYWFINGQRVEDRNRINEKDAYHMNKTTSVYSSFLWKPRREDQKKQVVCEASQYISGKKTSAHLTVDLLYAPDRPIVSIVGGDSFVRVGDNVTVVCIVRGGNPRPHFVSWYVNELPVSNRFEFDSNAQESRNTYSFIANSHHNGASFECHTSNRRGEPVAEAQKNALHFRVSYAPTEVLLLGNSEVRMGESVQIQCRSKESNPAPKISWLMNGHPVQASGPQEELEQTHGFVSVSNLSFNAVDGLRSAADGHQATVTCTAENTEGSVSKEFVIHILVPPSRPKITVDVDGPHDSHHVIARQEGEDLNLTCTTKGGNPKPHVAWYMGHEKISGSQNRLDSEGVMVSSISLTADPSMNEEKLRCSVLNKAIEQPLIDSKTIKVFYQPRRLQIRQPEGVRHQLVAGKESTLLCISSDANPPPTSIHWFFHLNAEGEPLMFTGETIINETRMADSGSTLENIVSFTPTMQYDGIVVRCSAKNPYWTSVKNTTFPLNVMYPPMPLVDSPIKIVVVEGESFKENLTVKANPPVSAWRWRKNGIPFEHTIGNVFARGSVLSGRSLTSQDAGQYTMFAINSVGNVNFTIHLIVEYSAKIIRISSPVIASEGDTVVLECEADGHPKKHEMVEWRRKGITIASSHEDSTRVVLRLNASKTIEGEYVCRADNGVGQPAESSTLVFLNSAPQVLNLPIHSKAAGSLGGKAKAKCRAQGVPLSNFVWYSGSHQIKGNSSKYTITNKRMDLNMAETTLWINNISPDDYQKELRCTAFNDLGSDTNIIALGPLSAPDVPHNIRITNTTDQSISIAWDPGFDGGTNQHFELHYEKYGSLEGRQERAINTTHNQLRLTGLNPASTYLFQVRSINERGLSSPLSTPAVHATTLNEDGLQVSAVHTFNDLIATKATQLLFITICVLLLLCCCIIILYISQRNRKKKLQEKTELVRANGESSGGIIHRVQVYGATAHMPPQARLTDGRLLDADLDASEDEHSVRTMIEVNPNGCMQQISTDLYERSLFTEYDGYDASGRMNPVAQYSTIGRRPYGTYANVPYPEPPNNLSPALSRGSLQRRRQNNNNSPQYLTTFIPESPRPGPIQFAQLEGDLV</sequence>
<keyword evidence="2 10" id="KW-0812">Transmembrane</keyword>
<feature type="domain" description="Ig-like" evidence="12">
    <location>
        <begin position="551"/>
        <end position="658"/>
    </location>
</feature>
<dbReference type="InterPro" id="IPR051275">
    <property type="entry name" value="Cell_adhesion_signaling"/>
</dbReference>
<dbReference type="Gene3D" id="2.60.40.10">
    <property type="entry name" value="Immunoglobulins"/>
    <property type="match status" value="10"/>
</dbReference>
<keyword evidence="15" id="KW-1185">Reference proteome</keyword>
<feature type="domain" description="Ig-like" evidence="12">
    <location>
        <begin position="35"/>
        <end position="125"/>
    </location>
</feature>
<dbReference type="Proteomes" id="UP000218231">
    <property type="component" value="Unassembled WGS sequence"/>
</dbReference>
<dbReference type="InterPro" id="IPR007110">
    <property type="entry name" value="Ig-like_dom"/>
</dbReference>
<feature type="domain" description="Fibronectin type-III" evidence="13">
    <location>
        <begin position="949"/>
        <end position="1043"/>
    </location>
</feature>
<evidence type="ECO:0000313" key="14">
    <source>
        <dbReference type="EMBL" id="PAV87102.1"/>
    </source>
</evidence>
<comment type="caution">
    <text evidence="14">The sequence shown here is derived from an EMBL/GenBank/DDBJ whole genome shotgun (WGS) entry which is preliminary data.</text>
</comment>
<dbReference type="STRING" id="2018661.A0A2A2LLL2"/>
<dbReference type="SMART" id="SM00408">
    <property type="entry name" value="IGc2"/>
    <property type="match status" value="5"/>
</dbReference>
<evidence type="ECO:0000256" key="7">
    <source>
        <dbReference type="ARBA" id="ARBA00023180"/>
    </source>
</evidence>
<feature type="domain" description="Ig-like" evidence="12">
    <location>
        <begin position="241"/>
        <end position="333"/>
    </location>
</feature>
<keyword evidence="5 10" id="KW-0472">Membrane</keyword>
<dbReference type="PANTHER" id="PTHR11640:SF136">
    <property type="entry name" value="NEPHRIN"/>
    <property type="match status" value="1"/>
</dbReference>
<dbReference type="GO" id="GO:0050839">
    <property type="term" value="F:cell adhesion molecule binding"/>
    <property type="evidence" value="ECO:0007669"/>
    <property type="project" value="TreeGrafter"/>
</dbReference>
<dbReference type="InterPro" id="IPR036116">
    <property type="entry name" value="FN3_sf"/>
</dbReference>